<feature type="domain" description="V-ATPase proteolipid subunit C-like" evidence="10">
    <location>
        <begin position="138"/>
        <end position="197"/>
    </location>
</feature>
<evidence type="ECO:0000256" key="2">
    <source>
        <dbReference type="ARBA" id="ARBA00007296"/>
    </source>
</evidence>
<dbReference type="OrthoDB" id="10264021at2759"/>
<dbReference type="GO" id="GO:0033179">
    <property type="term" value="C:proton-transporting V-type ATPase, V0 domain"/>
    <property type="evidence" value="ECO:0007669"/>
    <property type="project" value="InterPro"/>
</dbReference>
<comment type="subcellular location">
    <subcellularLocation>
        <location evidence="1">Membrane</location>
        <topology evidence="1">Multi-pass membrane protein</topology>
    </subcellularLocation>
</comment>
<dbReference type="Gene3D" id="1.20.120.610">
    <property type="entry name" value="lithium bound rotor ring of v- atpase"/>
    <property type="match status" value="1"/>
</dbReference>
<feature type="transmembrane region" description="Helical" evidence="9">
    <location>
        <begin position="137"/>
        <end position="164"/>
    </location>
</feature>
<gene>
    <name evidence="11" type="ORF">BWQ96_05145</name>
</gene>
<dbReference type="Pfam" id="PF00137">
    <property type="entry name" value="ATP-synt_C"/>
    <property type="match status" value="2"/>
</dbReference>
<evidence type="ECO:0000259" key="10">
    <source>
        <dbReference type="Pfam" id="PF00137"/>
    </source>
</evidence>
<evidence type="ECO:0000256" key="3">
    <source>
        <dbReference type="ARBA" id="ARBA00022448"/>
    </source>
</evidence>
<keyword evidence="12" id="KW-1185">Reference proteome</keyword>
<keyword evidence="5" id="KW-0375">Hydrogen ion transport</keyword>
<feature type="transmembrane region" description="Helical" evidence="9">
    <location>
        <begin position="176"/>
        <end position="198"/>
    </location>
</feature>
<evidence type="ECO:0000256" key="5">
    <source>
        <dbReference type="ARBA" id="ARBA00022781"/>
    </source>
</evidence>
<evidence type="ECO:0000256" key="1">
    <source>
        <dbReference type="ARBA" id="ARBA00004141"/>
    </source>
</evidence>
<feature type="transmembrane region" description="Helical" evidence="9">
    <location>
        <begin position="53"/>
        <end position="76"/>
    </location>
</feature>
<dbReference type="InterPro" id="IPR000245">
    <property type="entry name" value="ATPase_proteolipid_csu"/>
</dbReference>
<dbReference type="CDD" id="cd18178">
    <property type="entry name" value="ATP-synt_Vo_c_ATP6F_rpt2"/>
    <property type="match status" value="1"/>
</dbReference>
<evidence type="ECO:0000256" key="7">
    <source>
        <dbReference type="ARBA" id="ARBA00023065"/>
    </source>
</evidence>
<dbReference type="SUPFAM" id="SSF81333">
    <property type="entry name" value="F1F0 ATP synthase subunit C"/>
    <property type="match status" value="2"/>
</dbReference>
<evidence type="ECO:0000256" key="8">
    <source>
        <dbReference type="ARBA" id="ARBA00023136"/>
    </source>
</evidence>
<dbReference type="PRINTS" id="PR00122">
    <property type="entry name" value="VACATPASE"/>
</dbReference>
<name>A0A2V3ISK3_9FLOR</name>
<evidence type="ECO:0000313" key="11">
    <source>
        <dbReference type="EMBL" id="PXF45106.1"/>
    </source>
</evidence>
<comment type="caution">
    <text evidence="11">The sequence shown here is derived from an EMBL/GenBank/DDBJ whole genome shotgun (WGS) entry which is preliminary data.</text>
</comment>
<evidence type="ECO:0000256" key="9">
    <source>
        <dbReference type="RuleBase" id="RU363060"/>
    </source>
</evidence>
<protein>
    <submittedName>
        <fullName evidence="11">V-type proton ATPase subunit c''2</fullName>
    </submittedName>
</protein>
<keyword evidence="3 9" id="KW-0813">Transport</keyword>
<dbReference type="GO" id="GO:0046961">
    <property type="term" value="F:proton-transporting ATPase activity, rotational mechanism"/>
    <property type="evidence" value="ECO:0007669"/>
    <property type="project" value="InterPro"/>
</dbReference>
<dbReference type="InterPro" id="IPR002379">
    <property type="entry name" value="ATPase_proteolipid_c-like_dom"/>
</dbReference>
<dbReference type="CDD" id="cd18177">
    <property type="entry name" value="ATP-synt_Vo_c_ATP6F_rpt1"/>
    <property type="match status" value="1"/>
</dbReference>
<dbReference type="EMBL" id="NBIV01000070">
    <property type="protein sequence ID" value="PXF45106.1"/>
    <property type="molecule type" value="Genomic_DNA"/>
</dbReference>
<keyword evidence="8 9" id="KW-0472">Membrane</keyword>
<proteinExistence type="inferred from homology"/>
<comment type="similarity">
    <text evidence="2 9">Belongs to the V-ATPase proteolipid subunit family.</text>
</comment>
<feature type="domain" description="V-ATPase proteolipid subunit C-like" evidence="10">
    <location>
        <begin position="58"/>
        <end position="117"/>
    </location>
</feature>
<dbReference type="AlphaFoldDB" id="A0A2V3ISK3"/>
<dbReference type="PANTHER" id="PTHR10263">
    <property type="entry name" value="V-TYPE PROTON ATPASE PROTEOLIPID SUBUNIT"/>
    <property type="match status" value="1"/>
</dbReference>
<evidence type="ECO:0000256" key="6">
    <source>
        <dbReference type="ARBA" id="ARBA00022989"/>
    </source>
</evidence>
<organism evidence="11 12">
    <name type="scientific">Gracilariopsis chorda</name>
    <dbReference type="NCBI Taxonomy" id="448386"/>
    <lineage>
        <taxon>Eukaryota</taxon>
        <taxon>Rhodophyta</taxon>
        <taxon>Florideophyceae</taxon>
        <taxon>Rhodymeniophycidae</taxon>
        <taxon>Gracilariales</taxon>
        <taxon>Gracilariaceae</taxon>
        <taxon>Gracilariopsis</taxon>
    </lineage>
</organism>
<dbReference type="InterPro" id="IPR035921">
    <property type="entry name" value="F/V-ATP_Csub_sf"/>
</dbReference>
<sequence>MSTDLVSNATDATSTLLASQTVSEAIYTSCWWFWFMPACYGYYFDLFRQISPYFWSALGVVFSIGVSVLGSAWGIFITGSSLLSAAIKHPRISSKNLVSVIFAEACAIYGVIMAIILQAKIVESETGSPSAYAGYAIFAAGATVGLSNLFCGLSVGVVGSSCALSDAQNASLFVKILIVEIFASALGLFGVIIGIIMASKVIV</sequence>
<dbReference type="STRING" id="448386.A0A2V3ISK3"/>
<keyword evidence="4 9" id="KW-0812">Transmembrane</keyword>
<evidence type="ECO:0000313" key="12">
    <source>
        <dbReference type="Proteomes" id="UP000247409"/>
    </source>
</evidence>
<evidence type="ECO:0000256" key="4">
    <source>
        <dbReference type="ARBA" id="ARBA00022692"/>
    </source>
</evidence>
<keyword evidence="6 9" id="KW-1133">Transmembrane helix</keyword>
<accession>A0A2V3ISK3</accession>
<feature type="transmembrane region" description="Helical" evidence="9">
    <location>
        <begin position="97"/>
        <end position="117"/>
    </location>
</feature>
<keyword evidence="7 9" id="KW-0406">Ion transport</keyword>
<dbReference type="Proteomes" id="UP000247409">
    <property type="component" value="Unassembled WGS sequence"/>
</dbReference>
<reference evidence="11 12" key="1">
    <citation type="journal article" date="2018" name="Mol. Biol. Evol.">
        <title>Analysis of the draft genome of the red seaweed Gracilariopsis chorda provides insights into genome size evolution in Rhodophyta.</title>
        <authorList>
            <person name="Lee J."/>
            <person name="Yang E.C."/>
            <person name="Graf L."/>
            <person name="Yang J.H."/>
            <person name="Qiu H."/>
            <person name="Zel Zion U."/>
            <person name="Chan C.X."/>
            <person name="Stephens T.G."/>
            <person name="Weber A.P.M."/>
            <person name="Boo G.H."/>
            <person name="Boo S.M."/>
            <person name="Kim K.M."/>
            <person name="Shin Y."/>
            <person name="Jung M."/>
            <person name="Lee S.J."/>
            <person name="Yim H.S."/>
            <person name="Lee J.H."/>
            <person name="Bhattacharya D."/>
            <person name="Yoon H.S."/>
        </authorList>
    </citation>
    <scope>NUCLEOTIDE SEQUENCE [LARGE SCALE GENOMIC DNA]</scope>
    <source>
        <strain evidence="11 12">SKKU-2015</strain>
        <tissue evidence="11">Whole body</tissue>
    </source>
</reference>
<dbReference type="FunFam" id="1.20.120.610:FF:000002">
    <property type="entry name" value="V-type proton ATPase proteolipid subunit"/>
    <property type="match status" value="1"/>
</dbReference>